<dbReference type="EMBL" id="CAJOAZ010020496">
    <property type="protein sequence ID" value="CAF4346680.1"/>
    <property type="molecule type" value="Genomic_DNA"/>
</dbReference>
<proteinExistence type="predicted"/>
<reference evidence="1" key="1">
    <citation type="submission" date="2021-02" db="EMBL/GenBank/DDBJ databases">
        <authorList>
            <person name="Nowell W R."/>
        </authorList>
    </citation>
    <scope>NUCLEOTIDE SEQUENCE</scope>
</reference>
<comment type="caution">
    <text evidence="1">The sequence shown here is derived from an EMBL/GenBank/DDBJ whole genome shotgun (WGS) entry which is preliminary data.</text>
</comment>
<sequence length="53" mass="6118">MYLTSITKRIISPCYIKHRKCFYSSAQPYVAVEAPPDNLPTFLTTDVLRDPKK</sequence>
<organism evidence="1 2">
    <name type="scientific">Adineta steineri</name>
    <dbReference type="NCBI Taxonomy" id="433720"/>
    <lineage>
        <taxon>Eukaryota</taxon>
        <taxon>Metazoa</taxon>
        <taxon>Spiralia</taxon>
        <taxon>Gnathifera</taxon>
        <taxon>Rotifera</taxon>
        <taxon>Eurotatoria</taxon>
        <taxon>Bdelloidea</taxon>
        <taxon>Adinetida</taxon>
        <taxon>Adinetidae</taxon>
        <taxon>Adineta</taxon>
    </lineage>
</organism>
<evidence type="ECO:0000313" key="2">
    <source>
        <dbReference type="Proteomes" id="UP000663844"/>
    </source>
</evidence>
<accession>A0A820KSH7</accession>
<protein>
    <submittedName>
        <fullName evidence="1">Uncharacterized protein</fullName>
    </submittedName>
</protein>
<feature type="non-terminal residue" evidence="1">
    <location>
        <position position="1"/>
    </location>
</feature>
<gene>
    <name evidence="1" type="ORF">OXD698_LOCUS48537</name>
</gene>
<name>A0A820KSH7_9BILA</name>
<dbReference type="AlphaFoldDB" id="A0A820KSH7"/>
<dbReference type="Proteomes" id="UP000663844">
    <property type="component" value="Unassembled WGS sequence"/>
</dbReference>
<evidence type="ECO:0000313" key="1">
    <source>
        <dbReference type="EMBL" id="CAF4346680.1"/>
    </source>
</evidence>